<protein>
    <recommendedName>
        <fullName evidence="3">coagulation factor Xa</fullName>
        <ecNumber evidence="3">3.4.21.6</ecNumber>
    </recommendedName>
</protein>
<keyword evidence="10 12" id="KW-1015">Disulfide bond</keyword>
<dbReference type="SMART" id="SM00179">
    <property type="entry name" value="EGF_CA"/>
    <property type="match status" value="1"/>
</dbReference>
<dbReference type="InterPro" id="IPR009003">
    <property type="entry name" value="Peptidase_S1_PA"/>
</dbReference>
<dbReference type="PROSITE" id="PS50026">
    <property type="entry name" value="EGF_3"/>
    <property type="match status" value="1"/>
</dbReference>
<sequence>MLWFHRLTLVPLLLRLTAAHVGKFPLTSVAFPRVGERVGVFLDGEAAGQVLSRLRRANSFLEEFKQGDMERECLEEHCDFEEAREIFEDVEKTNTFWAKYVGEQPEPDRTARRPRPSGDVRTQETQSCPHSISNGDACESMPCAHGGVCKDAVGGFTCFCQPGFQGSNCEIGTEPRRPPAEPDRSFKAGPRCRRAVVPELCENRNGGCAHFCSVAEGNIQCSCAAGYFLGWDDKSCNSHEPFKCGALISANTRAVFRYVRENTTDGTGMGSNTTEGTGMGSNTTEGTGMGSNTGEGTGMRSNTTDESTNSTQPSGPLPEDAVFEELVVPDRAVMTRIVDGEDCPPGECPWQALLLNEDDVGFCGGTILNEFIILTAAHCMNESRYIYVKLGEFDVLMDHGTEATHRVETIITHNRYRPNTYHNDIALIKLATPIQFSRFILPACLPEQDFAEKVLMRQKDGLVSGFGRLGEGRKPSSILQRLAMPYVTRQTCMESTQLRITAHMFCAGYDAIAKDACQGDSGGPHVTRYSNTYFITGIVSWGEGCARKGKYGVYTQVSKYISWIHKAMAKLMPEDKSGSKARRRRGAIGRLVL</sequence>
<dbReference type="FunFam" id="4.10.740.10:FF:000001">
    <property type="entry name" value="vitamin K-dependent protein S"/>
    <property type="match status" value="1"/>
</dbReference>
<dbReference type="InterPro" id="IPR000294">
    <property type="entry name" value="GLA_domain"/>
</dbReference>
<dbReference type="Gene3D" id="4.10.740.10">
    <property type="entry name" value="Coagulation Factor IX"/>
    <property type="match status" value="1"/>
</dbReference>
<dbReference type="InterPro" id="IPR050442">
    <property type="entry name" value="Peptidase_S1_coag_factors"/>
</dbReference>
<evidence type="ECO:0000256" key="12">
    <source>
        <dbReference type="PROSITE-ProRule" id="PRU00076"/>
    </source>
</evidence>
<keyword evidence="20" id="KW-1185">Reference proteome</keyword>
<dbReference type="Proteomes" id="UP000314294">
    <property type="component" value="Unassembled WGS sequence"/>
</dbReference>
<dbReference type="PANTHER" id="PTHR24278:SF28">
    <property type="entry name" value="COAGULATION FACTOR X"/>
    <property type="match status" value="1"/>
</dbReference>
<feature type="region of interest" description="Disordered" evidence="14">
    <location>
        <begin position="100"/>
        <end position="129"/>
    </location>
</feature>
<evidence type="ECO:0000259" key="16">
    <source>
        <dbReference type="PROSITE" id="PS50026"/>
    </source>
</evidence>
<dbReference type="InterPro" id="IPR033116">
    <property type="entry name" value="TRYPSIN_SER"/>
</dbReference>
<dbReference type="PROSITE" id="PS50998">
    <property type="entry name" value="GLA_2"/>
    <property type="match status" value="1"/>
</dbReference>
<dbReference type="GO" id="GO:0006508">
    <property type="term" value="P:proteolysis"/>
    <property type="evidence" value="ECO:0007669"/>
    <property type="project" value="UniProtKB-KW"/>
</dbReference>
<dbReference type="SMART" id="SM00020">
    <property type="entry name" value="Tryp_SPc"/>
    <property type="match status" value="1"/>
</dbReference>
<evidence type="ECO:0000256" key="3">
    <source>
        <dbReference type="ARBA" id="ARBA00012181"/>
    </source>
</evidence>
<dbReference type="PRINTS" id="PR00001">
    <property type="entry name" value="GLABLOOD"/>
</dbReference>
<dbReference type="InterPro" id="IPR000152">
    <property type="entry name" value="EGF-type_Asp/Asn_hydroxyl_site"/>
</dbReference>
<feature type="compositionally biased region" description="Polar residues" evidence="14">
    <location>
        <begin position="264"/>
        <end position="286"/>
    </location>
</feature>
<comment type="caution">
    <text evidence="12">Lacks conserved residue(s) required for the propagation of feature annotation.</text>
</comment>
<dbReference type="PANTHER" id="PTHR24278">
    <property type="entry name" value="COAGULATION FACTOR"/>
    <property type="match status" value="1"/>
</dbReference>
<comment type="caution">
    <text evidence="19">The sequence shown here is derived from an EMBL/GenBank/DDBJ whole genome shotgun (WGS) entry which is preliminary data.</text>
</comment>
<dbReference type="FunFam" id="2.40.10.10:FF:000013">
    <property type="entry name" value="Coagulation factor X"/>
    <property type="match status" value="1"/>
</dbReference>
<feature type="compositionally biased region" description="Polar residues" evidence="14">
    <location>
        <begin position="298"/>
        <end position="314"/>
    </location>
</feature>
<evidence type="ECO:0000256" key="11">
    <source>
        <dbReference type="ARBA" id="ARBA00023180"/>
    </source>
</evidence>
<dbReference type="PROSITE" id="PS00011">
    <property type="entry name" value="GLA_1"/>
    <property type="match status" value="1"/>
</dbReference>
<evidence type="ECO:0000259" key="18">
    <source>
        <dbReference type="PROSITE" id="PS50998"/>
    </source>
</evidence>
<evidence type="ECO:0000313" key="20">
    <source>
        <dbReference type="Proteomes" id="UP000314294"/>
    </source>
</evidence>
<dbReference type="AlphaFoldDB" id="A0A4Z2EY39"/>
<dbReference type="SMART" id="SM00181">
    <property type="entry name" value="EGF"/>
    <property type="match status" value="2"/>
</dbReference>
<keyword evidence="4" id="KW-0301">Gamma-carboxyglutamic acid</keyword>
<dbReference type="FunFam" id="2.10.25.10:FF:000162">
    <property type="entry name" value="Coagulation factor X (Predicted)"/>
    <property type="match status" value="1"/>
</dbReference>
<dbReference type="InterPro" id="IPR035972">
    <property type="entry name" value="GLA-like_dom_SF"/>
</dbReference>
<evidence type="ECO:0000256" key="4">
    <source>
        <dbReference type="ARBA" id="ARBA00022479"/>
    </source>
</evidence>
<dbReference type="PROSITE" id="PS01186">
    <property type="entry name" value="EGF_2"/>
    <property type="match status" value="1"/>
</dbReference>
<evidence type="ECO:0000313" key="19">
    <source>
        <dbReference type="EMBL" id="TNN33718.1"/>
    </source>
</evidence>
<dbReference type="Pfam" id="PF00008">
    <property type="entry name" value="EGF"/>
    <property type="match status" value="1"/>
</dbReference>
<dbReference type="PROSITE" id="PS00134">
    <property type="entry name" value="TRYPSIN_HIS"/>
    <property type="match status" value="1"/>
</dbReference>
<feature type="region of interest" description="Disordered" evidence="14">
    <location>
        <begin position="263"/>
        <end position="320"/>
    </location>
</feature>
<feature type="chain" id="PRO_5021429244" description="coagulation factor Xa" evidence="15">
    <location>
        <begin position="20"/>
        <end position="593"/>
    </location>
</feature>
<dbReference type="InterPro" id="IPR001881">
    <property type="entry name" value="EGF-like_Ca-bd_dom"/>
</dbReference>
<keyword evidence="8 13" id="KW-0378">Hydrolase</keyword>
<comment type="subcellular location">
    <subcellularLocation>
        <location evidence="2">Secreted</location>
    </subcellularLocation>
</comment>
<dbReference type="CDD" id="cd00054">
    <property type="entry name" value="EGF_CA"/>
    <property type="match status" value="1"/>
</dbReference>
<dbReference type="GO" id="GO:0005615">
    <property type="term" value="C:extracellular space"/>
    <property type="evidence" value="ECO:0007669"/>
    <property type="project" value="TreeGrafter"/>
</dbReference>
<keyword evidence="6 12" id="KW-0245">EGF-like domain</keyword>
<evidence type="ECO:0000256" key="6">
    <source>
        <dbReference type="ARBA" id="ARBA00022536"/>
    </source>
</evidence>
<dbReference type="CDD" id="cd00190">
    <property type="entry name" value="Tryp_SPc"/>
    <property type="match status" value="1"/>
</dbReference>
<evidence type="ECO:0000256" key="13">
    <source>
        <dbReference type="RuleBase" id="RU363034"/>
    </source>
</evidence>
<accession>A0A4Z2EY39</accession>
<feature type="compositionally biased region" description="Basic and acidic residues" evidence="14">
    <location>
        <begin position="106"/>
        <end position="122"/>
    </location>
</feature>
<reference evidence="19 20" key="1">
    <citation type="submission" date="2019-03" db="EMBL/GenBank/DDBJ databases">
        <title>First draft genome of Liparis tanakae, snailfish: a comprehensive survey of snailfish specific genes.</title>
        <authorList>
            <person name="Kim W."/>
            <person name="Song I."/>
            <person name="Jeong J.-H."/>
            <person name="Kim D."/>
            <person name="Kim S."/>
            <person name="Ryu S."/>
            <person name="Song J.Y."/>
            <person name="Lee S.K."/>
        </authorList>
    </citation>
    <scope>NUCLEOTIDE SEQUENCE [LARGE SCALE GENOMIC DNA]</scope>
    <source>
        <tissue evidence="19">Muscle</tissue>
    </source>
</reference>
<evidence type="ECO:0000256" key="1">
    <source>
        <dbReference type="ARBA" id="ARBA00001239"/>
    </source>
</evidence>
<dbReference type="PROSITE" id="PS00135">
    <property type="entry name" value="TRYPSIN_SER"/>
    <property type="match status" value="1"/>
</dbReference>
<dbReference type="PROSITE" id="PS00022">
    <property type="entry name" value="EGF_1"/>
    <property type="match status" value="1"/>
</dbReference>
<name>A0A4Z2EY39_9TELE</name>
<keyword evidence="11" id="KW-0325">Glycoprotein</keyword>
<dbReference type="Pfam" id="PF00594">
    <property type="entry name" value="Gla"/>
    <property type="match status" value="1"/>
</dbReference>
<evidence type="ECO:0000256" key="15">
    <source>
        <dbReference type="SAM" id="SignalP"/>
    </source>
</evidence>
<dbReference type="OrthoDB" id="6380398at2759"/>
<dbReference type="PROSITE" id="PS50240">
    <property type="entry name" value="TRYPSIN_DOM"/>
    <property type="match status" value="1"/>
</dbReference>
<gene>
    <name evidence="19" type="primary">F10_1</name>
    <name evidence="19" type="ORF">EYF80_056119</name>
</gene>
<feature type="domain" description="Gla" evidence="18">
    <location>
        <begin position="56"/>
        <end position="102"/>
    </location>
</feature>
<dbReference type="PROSITE" id="PS00010">
    <property type="entry name" value="ASX_HYDROXYL"/>
    <property type="match status" value="1"/>
</dbReference>
<dbReference type="InterPro" id="IPR043504">
    <property type="entry name" value="Peptidase_S1_PA_chymotrypsin"/>
</dbReference>
<dbReference type="GO" id="GO:0004252">
    <property type="term" value="F:serine-type endopeptidase activity"/>
    <property type="evidence" value="ECO:0007669"/>
    <property type="project" value="UniProtKB-EC"/>
</dbReference>
<keyword evidence="13" id="KW-0720">Serine protease</keyword>
<proteinExistence type="predicted"/>
<dbReference type="InterPro" id="IPR001254">
    <property type="entry name" value="Trypsin_dom"/>
</dbReference>
<evidence type="ECO:0000256" key="2">
    <source>
        <dbReference type="ARBA" id="ARBA00004613"/>
    </source>
</evidence>
<dbReference type="InterPro" id="IPR017857">
    <property type="entry name" value="Coagulation_fac-like_Gla_dom"/>
</dbReference>
<feature type="signal peptide" evidence="15">
    <location>
        <begin position="1"/>
        <end position="19"/>
    </location>
</feature>
<evidence type="ECO:0000256" key="5">
    <source>
        <dbReference type="ARBA" id="ARBA00022525"/>
    </source>
</evidence>
<evidence type="ECO:0000256" key="9">
    <source>
        <dbReference type="ARBA" id="ARBA00022837"/>
    </source>
</evidence>
<organism evidence="19 20">
    <name type="scientific">Liparis tanakae</name>
    <name type="common">Tanaka's snailfish</name>
    <dbReference type="NCBI Taxonomy" id="230148"/>
    <lineage>
        <taxon>Eukaryota</taxon>
        <taxon>Metazoa</taxon>
        <taxon>Chordata</taxon>
        <taxon>Craniata</taxon>
        <taxon>Vertebrata</taxon>
        <taxon>Euteleostomi</taxon>
        <taxon>Actinopterygii</taxon>
        <taxon>Neopterygii</taxon>
        <taxon>Teleostei</taxon>
        <taxon>Neoteleostei</taxon>
        <taxon>Acanthomorphata</taxon>
        <taxon>Eupercaria</taxon>
        <taxon>Perciformes</taxon>
        <taxon>Cottioidei</taxon>
        <taxon>Cottales</taxon>
        <taxon>Liparidae</taxon>
        <taxon>Liparis</taxon>
    </lineage>
</organism>
<dbReference type="GO" id="GO:0005509">
    <property type="term" value="F:calcium ion binding"/>
    <property type="evidence" value="ECO:0007669"/>
    <property type="project" value="InterPro"/>
</dbReference>
<dbReference type="PRINTS" id="PR00722">
    <property type="entry name" value="CHYMOTRYPSIN"/>
</dbReference>
<feature type="compositionally biased region" description="Gly residues" evidence="14">
    <location>
        <begin position="287"/>
        <end position="297"/>
    </location>
</feature>
<keyword evidence="15" id="KW-0732">Signal</keyword>
<dbReference type="SUPFAM" id="SSF50494">
    <property type="entry name" value="Trypsin-like serine proteases"/>
    <property type="match status" value="1"/>
</dbReference>
<feature type="disulfide bond" evidence="12">
    <location>
        <begin position="160"/>
        <end position="169"/>
    </location>
</feature>
<dbReference type="EMBL" id="SRLO01002153">
    <property type="protein sequence ID" value="TNN33718.1"/>
    <property type="molecule type" value="Genomic_DNA"/>
</dbReference>
<feature type="domain" description="EGF-like" evidence="16">
    <location>
        <begin position="134"/>
        <end position="170"/>
    </location>
</feature>
<dbReference type="InterPro" id="IPR018114">
    <property type="entry name" value="TRYPSIN_HIS"/>
</dbReference>
<evidence type="ECO:0000256" key="14">
    <source>
        <dbReference type="SAM" id="MobiDB-lite"/>
    </source>
</evidence>
<dbReference type="SUPFAM" id="SSF57196">
    <property type="entry name" value="EGF/Laminin"/>
    <property type="match status" value="2"/>
</dbReference>
<dbReference type="InterPro" id="IPR000742">
    <property type="entry name" value="EGF"/>
</dbReference>
<keyword evidence="9" id="KW-0106">Calcium</keyword>
<dbReference type="SMART" id="SM00069">
    <property type="entry name" value="GLA"/>
    <property type="match status" value="1"/>
</dbReference>
<keyword evidence="5" id="KW-0964">Secreted</keyword>
<dbReference type="Pfam" id="PF00089">
    <property type="entry name" value="Trypsin"/>
    <property type="match status" value="1"/>
</dbReference>
<evidence type="ECO:0000256" key="8">
    <source>
        <dbReference type="ARBA" id="ARBA00022801"/>
    </source>
</evidence>
<evidence type="ECO:0000256" key="10">
    <source>
        <dbReference type="ARBA" id="ARBA00023157"/>
    </source>
</evidence>
<dbReference type="Gene3D" id="2.10.25.10">
    <property type="entry name" value="Laminin"/>
    <property type="match status" value="2"/>
</dbReference>
<keyword evidence="7 13" id="KW-0645">Protease</keyword>
<dbReference type="Gene3D" id="2.40.10.10">
    <property type="entry name" value="Trypsin-like serine proteases"/>
    <property type="match status" value="2"/>
</dbReference>
<dbReference type="EC" id="3.4.21.6" evidence="3"/>
<evidence type="ECO:0000256" key="7">
    <source>
        <dbReference type="ARBA" id="ARBA00022670"/>
    </source>
</evidence>
<comment type="catalytic activity">
    <reaction evidence="1">
        <text>Selective cleavage of Arg-|-Thr and then Arg-|-Ile bonds in prothrombin to form thrombin.</text>
        <dbReference type="EC" id="3.4.21.6"/>
    </reaction>
</comment>
<dbReference type="SUPFAM" id="SSF57630">
    <property type="entry name" value="GLA-domain"/>
    <property type="match status" value="1"/>
</dbReference>
<feature type="domain" description="Peptidase S1" evidence="17">
    <location>
        <begin position="337"/>
        <end position="569"/>
    </location>
</feature>
<evidence type="ECO:0000259" key="17">
    <source>
        <dbReference type="PROSITE" id="PS50240"/>
    </source>
</evidence>
<dbReference type="Pfam" id="PF14670">
    <property type="entry name" value="FXa_inhibition"/>
    <property type="match status" value="1"/>
</dbReference>
<dbReference type="InterPro" id="IPR001314">
    <property type="entry name" value="Peptidase_S1A"/>
</dbReference>